<name>A0A6J5WK11_PRUAR</name>
<proteinExistence type="predicted"/>
<gene>
    <name evidence="1" type="ORF">ORAREDHAP_LOCUS14822</name>
</gene>
<accession>A0A6J5WK11</accession>
<organism evidence="1 2">
    <name type="scientific">Prunus armeniaca</name>
    <name type="common">Apricot</name>
    <name type="synonym">Armeniaca vulgaris</name>
    <dbReference type="NCBI Taxonomy" id="36596"/>
    <lineage>
        <taxon>Eukaryota</taxon>
        <taxon>Viridiplantae</taxon>
        <taxon>Streptophyta</taxon>
        <taxon>Embryophyta</taxon>
        <taxon>Tracheophyta</taxon>
        <taxon>Spermatophyta</taxon>
        <taxon>Magnoliopsida</taxon>
        <taxon>eudicotyledons</taxon>
        <taxon>Gunneridae</taxon>
        <taxon>Pentapetalae</taxon>
        <taxon>rosids</taxon>
        <taxon>fabids</taxon>
        <taxon>Rosales</taxon>
        <taxon>Rosaceae</taxon>
        <taxon>Amygdaloideae</taxon>
        <taxon>Amygdaleae</taxon>
        <taxon>Prunus</taxon>
    </lineage>
</organism>
<dbReference type="Proteomes" id="UP000507245">
    <property type="component" value="Unassembled WGS sequence"/>
</dbReference>
<dbReference type="EMBL" id="CAEKKB010000002">
    <property type="protein sequence ID" value="CAB4299972.1"/>
    <property type="molecule type" value="Genomic_DNA"/>
</dbReference>
<reference evidence="2" key="1">
    <citation type="journal article" date="2020" name="Genome Biol.">
        <title>Gamete binning: chromosome-level and haplotype-resolved genome assembly enabled by high-throughput single-cell sequencing of gamete genomes.</title>
        <authorList>
            <person name="Campoy J.A."/>
            <person name="Sun H."/>
            <person name="Goel M."/>
            <person name="Jiao W.-B."/>
            <person name="Folz-Donahue K."/>
            <person name="Wang N."/>
            <person name="Rubio M."/>
            <person name="Liu C."/>
            <person name="Kukat C."/>
            <person name="Ruiz D."/>
            <person name="Huettel B."/>
            <person name="Schneeberger K."/>
        </authorList>
    </citation>
    <scope>NUCLEOTIDE SEQUENCE [LARGE SCALE GENOMIC DNA]</scope>
    <source>
        <strain evidence="2">cv. Rojo Pasion</strain>
    </source>
</reference>
<evidence type="ECO:0000313" key="1">
    <source>
        <dbReference type="EMBL" id="CAB4299972.1"/>
    </source>
</evidence>
<protein>
    <submittedName>
        <fullName evidence="1">Uncharacterized protein</fullName>
    </submittedName>
</protein>
<sequence length="93" mass="9854">MGRYRGYSCLSAPPNEKKTILAFLGCVSLLNQTRAGGLRIKEPPAAAAVTECSKADRTVIGSTQTMTCHIYDEGAEESEAAPKCKCSGCPWVG</sequence>
<keyword evidence="2" id="KW-1185">Reference proteome</keyword>
<dbReference type="AlphaFoldDB" id="A0A6J5WK11"/>
<evidence type="ECO:0000313" key="2">
    <source>
        <dbReference type="Proteomes" id="UP000507245"/>
    </source>
</evidence>